<gene>
    <name evidence="1" type="ORF">NCGR_LOCUS4737</name>
</gene>
<evidence type="ECO:0000313" key="1">
    <source>
        <dbReference type="EMBL" id="CAD6207113.1"/>
    </source>
</evidence>
<proteinExistence type="predicted"/>
<protein>
    <submittedName>
        <fullName evidence="1">Uncharacterized protein</fullName>
    </submittedName>
</protein>
<dbReference type="EMBL" id="CAJGYO010000001">
    <property type="protein sequence ID" value="CAD6207113.1"/>
    <property type="molecule type" value="Genomic_DNA"/>
</dbReference>
<evidence type="ECO:0000313" key="2">
    <source>
        <dbReference type="Proteomes" id="UP000604825"/>
    </source>
</evidence>
<sequence length="82" mass="8726">MARQGVHAAVLAVPCPCAALKKEASLRTAPRSRSRPLCSVPLPALYVFVAAASAMADLSIRCRLAAAVIHVGVQLPRREAHW</sequence>
<dbReference type="Proteomes" id="UP000604825">
    <property type="component" value="Unassembled WGS sequence"/>
</dbReference>
<reference evidence="1" key="1">
    <citation type="submission" date="2020-10" db="EMBL/GenBank/DDBJ databases">
        <authorList>
            <person name="Han B."/>
            <person name="Lu T."/>
            <person name="Zhao Q."/>
            <person name="Huang X."/>
            <person name="Zhao Y."/>
        </authorList>
    </citation>
    <scope>NUCLEOTIDE SEQUENCE</scope>
</reference>
<dbReference type="AlphaFoldDB" id="A0A811MDQ7"/>
<name>A0A811MDQ7_9POAL</name>
<organism evidence="1 2">
    <name type="scientific">Miscanthus lutarioriparius</name>
    <dbReference type="NCBI Taxonomy" id="422564"/>
    <lineage>
        <taxon>Eukaryota</taxon>
        <taxon>Viridiplantae</taxon>
        <taxon>Streptophyta</taxon>
        <taxon>Embryophyta</taxon>
        <taxon>Tracheophyta</taxon>
        <taxon>Spermatophyta</taxon>
        <taxon>Magnoliopsida</taxon>
        <taxon>Liliopsida</taxon>
        <taxon>Poales</taxon>
        <taxon>Poaceae</taxon>
        <taxon>PACMAD clade</taxon>
        <taxon>Panicoideae</taxon>
        <taxon>Andropogonodae</taxon>
        <taxon>Andropogoneae</taxon>
        <taxon>Saccharinae</taxon>
        <taxon>Miscanthus</taxon>
    </lineage>
</organism>
<comment type="caution">
    <text evidence="1">The sequence shown here is derived from an EMBL/GenBank/DDBJ whole genome shotgun (WGS) entry which is preliminary data.</text>
</comment>
<accession>A0A811MDQ7</accession>
<keyword evidence="2" id="KW-1185">Reference proteome</keyword>